<dbReference type="InterPro" id="IPR036849">
    <property type="entry name" value="Enolase-like_C_sf"/>
</dbReference>
<gene>
    <name evidence="9" type="ORF">CRP01_25565</name>
</gene>
<dbReference type="EC" id="5.1.1.-" evidence="7"/>
<keyword evidence="10" id="KW-1185">Reference proteome</keyword>
<dbReference type="InterPro" id="IPR029017">
    <property type="entry name" value="Enolase-like_N"/>
</dbReference>
<comment type="cofactor">
    <cofactor evidence="6 7">
        <name>Mg(2+)</name>
        <dbReference type="ChEBI" id="CHEBI:18420"/>
    </cofactor>
    <text evidence="6 7">Binds 1 Mg(2+) ion per subunit.</text>
</comment>
<feature type="active site" description="Proton acceptor; specific for (S)-substrate epimerization" evidence="5">
    <location>
        <position position="251"/>
    </location>
</feature>
<dbReference type="InterPro" id="IPR029065">
    <property type="entry name" value="Enolase_C-like"/>
</dbReference>
<dbReference type="SUPFAM" id="SSF54826">
    <property type="entry name" value="Enolase N-terminal domain-like"/>
    <property type="match status" value="1"/>
</dbReference>
<dbReference type="OrthoDB" id="9775391at2"/>
<name>A0A2D0N5G6_FLAN2</name>
<dbReference type="GO" id="GO:0000287">
    <property type="term" value="F:magnesium ion binding"/>
    <property type="evidence" value="ECO:0007669"/>
    <property type="project" value="UniProtKB-ARBA"/>
</dbReference>
<evidence type="ECO:0000256" key="7">
    <source>
        <dbReference type="RuleBase" id="RU366006"/>
    </source>
</evidence>
<dbReference type="GO" id="GO:0016855">
    <property type="term" value="F:racemase and epimerase activity, acting on amino acids and derivatives"/>
    <property type="evidence" value="ECO:0007669"/>
    <property type="project" value="UniProtKB-UniRule"/>
</dbReference>
<evidence type="ECO:0000256" key="3">
    <source>
        <dbReference type="ARBA" id="ARBA00022842"/>
    </source>
</evidence>
<evidence type="ECO:0000256" key="5">
    <source>
        <dbReference type="PIRSR" id="PIRSR634603-1"/>
    </source>
</evidence>
<evidence type="ECO:0000256" key="6">
    <source>
        <dbReference type="PIRSR" id="PIRSR634603-3"/>
    </source>
</evidence>
<dbReference type="AlphaFoldDB" id="A0A2D0N5G6"/>
<sequence length="336" mass="37400">MELHLHPFNLQLRHTFRIAHGARTHQPTLIVELRDGELSGFGEATATSYYGQSVEKMQETLEQLRSKIESSQWEKAEDFWEIMRPDLETNPFVQCALDVAAHDLAARRAGVPLYRHWGLELTELPLTNYTIGIASVEEMVAKMEETPWPVYKIKLGTDHDLEIIRALREHTDAAFRVDANCAWTAEQTIALAPELKALNVEFIEQPLGMDDRAGMALVHRESVLPVIADESCQREPDVDRCAGLFHGVNIKLMKCGGLTPARRMIERARSLKLRVMVGCMTESSVGIAAIAHLLPLLDYVDMDGALLLKDEPATGVCIENGVVHFVDGPGTGASLR</sequence>
<dbReference type="PANTHER" id="PTHR48080:SF3">
    <property type="entry name" value="ENOLASE SUPERFAMILY MEMBER DDB_G0284701"/>
    <property type="match status" value="1"/>
</dbReference>
<feature type="binding site" evidence="6">
    <location>
        <position position="178"/>
    </location>
    <ligand>
        <name>Mg(2+)</name>
        <dbReference type="ChEBI" id="CHEBI:18420"/>
    </ligand>
</feature>
<dbReference type="InterPro" id="IPR034603">
    <property type="entry name" value="Dipeptide_epimerase"/>
</dbReference>
<proteinExistence type="inferred from homology"/>
<dbReference type="InterPro" id="IPR034593">
    <property type="entry name" value="DgoD-like"/>
</dbReference>
<evidence type="ECO:0000259" key="8">
    <source>
        <dbReference type="SMART" id="SM00922"/>
    </source>
</evidence>
<keyword evidence="3 6" id="KW-0460">Magnesium</keyword>
<evidence type="ECO:0000256" key="2">
    <source>
        <dbReference type="ARBA" id="ARBA00022723"/>
    </source>
</evidence>
<keyword evidence="2 6" id="KW-0479">Metal-binding</keyword>
<evidence type="ECO:0000256" key="1">
    <source>
        <dbReference type="ARBA" id="ARBA00008031"/>
    </source>
</evidence>
<comment type="similarity">
    <text evidence="1 7">Belongs to the mandelate racemase/muconate lactonizing enzyme family.</text>
</comment>
<reference evidence="9 10" key="1">
    <citation type="submission" date="2017-10" db="EMBL/GenBank/DDBJ databases">
        <title>The draft genome sequence of Lewinella nigricans NBRC 102662.</title>
        <authorList>
            <person name="Wang K."/>
        </authorList>
    </citation>
    <scope>NUCLEOTIDE SEQUENCE [LARGE SCALE GENOMIC DNA]</scope>
    <source>
        <strain evidence="9 10">NBRC 102662</strain>
    </source>
</reference>
<protein>
    <recommendedName>
        <fullName evidence="7">Dipeptide epimerase</fullName>
        <ecNumber evidence="7">5.1.1.-</ecNumber>
    </recommendedName>
</protein>
<dbReference type="SFLD" id="SFLDS00001">
    <property type="entry name" value="Enolase"/>
    <property type="match status" value="1"/>
</dbReference>
<feature type="active site" description="Proton acceptor; specific for (R)-substrate epimerization" evidence="5">
    <location>
        <position position="154"/>
    </location>
</feature>
<dbReference type="SMART" id="SM00922">
    <property type="entry name" value="MR_MLE"/>
    <property type="match status" value="1"/>
</dbReference>
<dbReference type="Pfam" id="PF02746">
    <property type="entry name" value="MR_MLE_N"/>
    <property type="match status" value="1"/>
</dbReference>
<dbReference type="Pfam" id="PF13378">
    <property type="entry name" value="MR_MLE_C"/>
    <property type="match status" value="1"/>
</dbReference>
<comment type="caution">
    <text evidence="9">The sequence shown here is derived from an EMBL/GenBank/DDBJ whole genome shotgun (WGS) entry which is preliminary data.</text>
</comment>
<dbReference type="InterPro" id="IPR013342">
    <property type="entry name" value="Mandelate_racemase_C"/>
</dbReference>
<dbReference type="Gene3D" id="3.20.20.120">
    <property type="entry name" value="Enolase-like C-terminal domain"/>
    <property type="match status" value="1"/>
</dbReference>
<organism evidence="9 10">
    <name type="scientific">Flavilitoribacter nigricans (strain ATCC 23147 / DSM 23189 / NBRC 102662 / NCIMB 1420 / SS-2)</name>
    <name type="common">Lewinella nigricans</name>
    <dbReference type="NCBI Taxonomy" id="1122177"/>
    <lineage>
        <taxon>Bacteria</taxon>
        <taxon>Pseudomonadati</taxon>
        <taxon>Bacteroidota</taxon>
        <taxon>Saprospiria</taxon>
        <taxon>Saprospirales</taxon>
        <taxon>Lewinellaceae</taxon>
        <taxon>Flavilitoribacter</taxon>
    </lineage>
</organism>
<dbReference type="RefSeq" id="WP_099152957.1">
    <property type="nucleotide sequence ID" value="NZ_PDUD01000030.1"/>
</dbReference>
<dbReference type="EMBL" id="PDUD01000030">
    <property type="protein sequence ID" value="PHN03630.1"/>
    <property type="molecule type" value="Genomic_DNA"/>
</dbReference>
<evidence type="ECO:0000313" key="10">
    <source>
        <dbReference type="Proteomes" id="UP000223913"/>
    </source>
</evidence>
<keyword evidence="4 7" id="KW-0413">Isomerase</keyword>
<dbReference type="PANTHER" id="PTHR48080">
    <property type="entry name" value="D-GALACTONATE DEHYDRATASE-RELATED"/>
    <property type="match status" value="1"/>
</dbReference>
<dbReference type="CDD" id="cd03319">
    <property type="entry name" value="L-Ala-DL-Glu_epimerase"/>
    <property type="match status" value="1"/>
</dbReference>
<evidence type="ECO:0000256" key="4">
    <source>
        <dbReference type="ARBA" id="ARBA00023235"/>
    </source>
</evidence>
<accession>A0A2D0N5G6</accession>
<dbReference type="SFLD" id="SFLDG00180">
    <property type="entry name" value="muconate_cycloisomerase"/>
    <property type="match status" value="1"/>
</dbReference>
<dbReference type="Proteomes" id="UP000223913">
    <property type="component" value="Unassembled WGS sequence"/>
</dbReference>
<feature type="domain" description="Mandelate racemase/muconate lactonizing enzyme C-terminal" evidence="8">
    <location>
        <begin position="136"/>
        <end position="225"/>
    </location>
</feature>
<evidence type="ECO:0000313" key="9">
    <source>
        <dbReference type="EMBL" id="PHN03630.1"/>
    </source>
</evidence>
<dbReference type="SUPFAM" id="SSF51604">
    <property type="entry name" value="Enolase C-terminal domain-like"/>
    <property type="match status" value="1"/>
</dbReference>
<feature type="binding site" evidence="6">
    <location>
        <position position="204"/>
    </location>
    <ligand>
        <name>Mg(2+)</name>
        <dbReference type="ChEBI" id="CHEBI:18420"/>
    </ligand>
</feature>
<feature type="binding site" evidence="6">
    <location>
        <position position="229"/>
    </location>
    <ligand>
        <name>Mg(2+)</name>
        <dbReference type="ChEBI" id="CHEBI:18420"/>
    </ligand>
</feature>
<dbReference type="InterPro" id="IPR013341">
    <property type="entry name" value="Mandelate_racemase_N_dom"/>
</dbReference>
<dbReference type="Gene3D" id="3.30.390.10">
    <property type="entry name" value="Enolase-like, N-terminal domain"/>
    <property type="match status" value="1"/>
</dbReference>